<dbReference type="GO" id="GO:0030288">
    <property type="term" value="C:outer membrane-bounded periplasmic space"/>
    <property type="evidence" value="ECO:0007669"/>
    <property type="project" value="TreeGrafter"/>
</dbReference>
<keyword evidence="8" id="KW-0378">Hydrolase</keyword>
<evidence type="ECO:0000256" key="11">
    <source>
        <dbReference type="ARBA" id="ARBA00049902"/>
    </source>
</evidence>
<feature type="domain" description="Penicillin-binding C-terminal" evidence="14">
    <location>
        <begin position="693"/>
        <end position="775"/>
    </location>
</feature>
<dbReference type="EC" id="2.4.99.28" evidence="10"/>
<evidence type="ECO:0000256" key="5">
    <source>
        <dbReference type="ARBA" id="ARBA00022670"/>
    </source>
</evidence>
<dbReference type="InterPro" id="IPR009647">
    <property type="entry name" value="PBP_C"/>
</dbReference>
<evidence type="ECO:0000256" key="7">
    <source>
        <dbReference type="ARBA" id="ARBA00022679"/>
    </source>
</evidence>
<dbReference type="InterPro" id="IPR050396">
    <property type="entry name" value="Glycosyltr_51/Transpeptidase"/>
</dbReference>
<dbReference type="Pfam" id="PF06832">
    <property type="entry name" value="BiPBP_C"/>
    <property type="match status" value="1"/>
</dbReference>
<feature type="domain" description="Penicillin-binding protein transpeptidase" evidence="12">
    <location>
        <begin position="298"/>
        <end position="545"/>
    </location>
</feature>
<dbReference type="GO" id="GO:0004180">
    <property type="term" value="F:carboxypeptidase activity"/>
    <property type="evidence" value="ECO:0007669"/>
    <property type="project" value="UniProtKB-KW"/>
</dbReference>
<dbReference type="GO" id="GO:0006508">
    <property type="term" value="P:proteolysis"/>
    <property type="evidence" value="ECO:0007669"/>
    <property type="project" value="UniProtKB-KW"/>
</dbReference>
<evidence type="ECO:0000256" key="10">
    <source>
        <dbReference type="ARBA" id="ARBA00044770"/>
    </source>
</evidence>
<protein>
    <recommendedName>
        <fullName evidence="10">peptidoglycan glycosyltransferase</fullName>
        <ecNumber evidence="10">2.4.99.28</ecNumber>
    </recommendedName>
</protein>
<dbReference type="SUPFAM" id="SSF56601">
    <property type="entry name" value="beta-lactamase/transpeptidase-like"/>
    <property type="match status" value="1"/>
</dbReference>
<dbReference type="EMBL" id="CP046401">
    <property type="protein sequence ID" value="QGY48042.1"/>
    <property type="molecule type" value="Genomic_DNA"/>
</dbReference>
<evidence type="ECO:0000256" key="6">
    <source>
        <dbReference type="ARBA" id="ARBA00022676"/>
    </source>
</evidence>
<evidence type="ECO:0000256" key="4">
    <source>
        <dbReference type="ARBA" id="ARBA00022645"/>
    </source>
</evidence>
<evidence type="ECO:0000259" key="13">
    <source>
        <dbReference type="Pfam" id="PF00912"/>
    </source>
</evidence>
<dbReference type="GO" id="GO:0008658">
    <property type="term" value="F:penicillin binding"/>
    <property type="evidence" value="ECO:0007669"/>
    <property type="project" value="InterPro"/>
</dbReference>
<keyword evidence="7" id="KW-0808">Transferase</keyword>
<dbReference type="NCBIfam" id="TIGR02073">
    <property type="entry name" value="PBP_1c"/>
    <property type="match status" value="1"/>
</dbReference>
<evidence type="ECO:0000259" key="12">
    <source>
        <dbReference type="Pfam" id="PF00905"/>
    </source>
</evidence>
<dbReference type="InterPro" id="IPR036950">
    <property type="entry name" value="PBP_transglycosylase"/>
</dbReference>
<proteinExistence type="inferred from homology"/>
<gene>
    <name evidence="15" type="primary">pbpC</name>
    <name evidence="15" type="ORF">GM418_04235</name>
</gene>
<dbReference type="Gene3D" id="1.10.3810.10">
    <property type="entry name" value="Biosynthetic peptidoglycan transglycosylase-like"/>
    <property type="match status" value="1"/>
</dbReference>
<dbReference type="InterPro" id="IPR001264">
    <property type="entry name" value="Glyco_trans_51"/>
</dbReference>
<dbReference type="InterPro" id="IPR012338">
    <property type="entry name" value="Beta-lactam/transpept-like"/>
</dbReference>
<evidence type="ECO:0000256" key="1">
    <source>
        <dbReference type="ARBA" id="ARBA00004752"/>
    </source>
</evidence>
<feature type="domain" description="Glycosyl transferase family 51" evidence="13">
    <location>
        <begin position="53"/>
        <end position="220"/>
    </location>
</feature>
<dbReference type="Proteomes" id="UP000428260">
    <property type="component" value="Chromosome"/>
</dbReference>
<keyword evidence="16" id="KW-1185">Reference proteome</keyword>
<dbReference type="Pfam" id="PF00912">
    <property type="entry name" value="Transgly"/>
    <property type="match status" value="1"/>
</dbReference>
<evidence type="ECO:0000313" key="15">
    <source>
        <dbReference type="EMBL" id="QGY48042.1"/>
    </source>
</evidence>
<dbReference type="InterPro" id="IPR001460">
    <property type="entry name" value="PCN-bd_Tpept"/>
</dbReference>
<dbReference type="PANTHER" id="PTHR32282:SF15">
    <property type="entry name" value="PENICILLIN-BINDING PROTEIN 1C"/>
    <property type="match status" value="1"/>
</dbReference>
<evidence type="ECO:0000256" key="8">
    <source>
        <dbReference type="ARBA" id="ARBA00022801"/>
    </source>
</evidence>
<dbReference type="GO" id="GO:0008955">
    <property type="term" value="F:peptidoglycan glycosyltransferase activity"/>
    <property type="evidence" value="ECO:0007669"/>
    <property type="project" value="UniProtKB-EC"/>
</dbReference>
<comment type="pathway">
    <text evidence="1">Cell wall biogenesis; peptidoglycan biosynthesis.</text>
</comment>
<comment type="similarity">
    <text evidence="3">In the N-terminal section; belongs to the glycosyltransferase 51 family.</text>
</comment>
<evidence type="ECO:0000259" key="14">
    <source>
        <dbReference type="Pfam" id="PF06832"/>
    </source>
</evidence>
<dbReference type="InterPro" id="IPR023346">
    <property type="entry name" value="Lysozyme-like_dom_sf"/>
</dbReference>
<dbReference type="InterPro" id="IPR011815">
    <property type="entry name" value="PBP_1c"/>
</dbReference>
<evidence type="ECO:0000313" key="16">
    <source>
        <dbReference type="Proteomes" id="UP000428260"/>
    </source>
</evidence>
<keyword evidence="4" id="KW-0121">Carboxypeptidase</keyword>
<comment type="catalytic activity">
    <reaction evidence="11">
        <text>[GlcNAc-(1-&gt;4)-Mur2Ac(oyl-L-Ala-gamma-D-Glu-L-Lys-D-Ala-D-Ala)](n)-di-trans,octa-cis-undecaprenyl diphosphate + beta-D-GlcNAc-(1-&gt;4)-Mur2Ac(oyl-L-Ala-gamma-D-Glu-L-Lys-D-Ala-D-Ala)-di-trans,octa-cis-undecaprenyl diphosphate = [GlcNAc-(1-&gt;4)-Mur2Ac(oyl-L-Ala-gamma-D-Glu-L-Lys-D-Ala-D-Ala)](n+1)-di-trans,octa-cis-undecaprenyl diphosphate + di-trans,octa-cis-undecaprenyl diphosphate + H(+)</text>
        <dbReference type="Rhea" id="RHEA:23708"/>
        <dbReference type="Rhea" id="RHEA-COMP:9602"/>
        <dbReference type="Rhea" id="RHEA-COMP:9603"/>
        <dbReference type="ChEBI" id="CHEBI:15378"/>
        <dbReference type="ChEBI" id="CHEBI:58405"/>
        <dbReference type="ChEBI" id="CHEBI:60033"/>
        <dbReference type="ChEBI" id="CHEBI:78435"/>
        <dbReference type="EC" id="2.4.99.28"/>
    </reaction>
</comment>
<dbReference type="Gene3D" id="3.40.710.10">
    <property type="entry name" value="DD-peptidase/beta-lactamase superfamily"/>
    <property type="match status" value="1"/>
</dbReference>
<dbReference type="KEGG" id="mcos:GM418_04235"/>
<dbReference type="SUPFAM" id="SSF53955">
    <property type="entry name" value="Lysozyme-like"/>
    <property type="match status" value="1"/>
</dbReference>
<evidence type="ECO:0000256" key="9">
    <source>
        <dbReference type="ARBA" id="ARBA00023268"/>
    </source>
</evidence>
<organism evidence="15 16">
    <name type="scientific">Maribellus comscasis</name>
    <dbReference type="NCBI Taxonomy" id="2681766"/>
    <lineage>
        <taxon>Bacteria</taxon>
        <taxon>Pseudomonadati</taxon>
        <taxon>Bacteroidota</taxon>
        <taxon>Bacteroidia</taxon>
        <taxon>Marinilabiliales</taxon>
        <taxon>Prolixibacteraceae</taxon>
        <taxon>Maribellus</taxon>
    </lineage>
</organism>
<accession>A0A6I6K6B4</accession>
<sequence>MWTRKKKLFLLFLITIALFIAVFFVVPHPLFNQPFSTVVEASDGSLLGARIAADEQWRFPALDAVPEKYEKCLLQFEDQYFYAHPGINPIALARALFQNIKSGKIVSGGSTITMQVCRMARGEKPRSVKNKIIEMIWALNLELRFSKKEILNLYASHAPFGGNVVGLDAAAWRYFARPVSELSWAESATLAVLPNAPSLIYPGRLDERLKQKRDRLLEKLLNSDEIDSLTYQLSVAESIPEKVHSLPMKAYHLVEKAALEENGQRIRSTIDGNLQERVNSLVARHRKTLAANHIYNIAVLVTKISTKEVKAYVGNYFDGKETEHGNSVDVIQAPRSTGSILKPFLYSKMLDEGLLTPQMLIPDIPTRFGGFTPMNFDQQFNGAVPAAEALARSLNIPAVRMLQDYGVPPFYSFLKEAGMRTLVHPPDYYGLSLILGGAEVSLWNLSGMYTSMVSILKNYDENDGFYVAHPFSDLKWRKDDISIENEEAVQPEIRAASVFLSLQALLNVKRPDSEAGWQEFASARNIAWKTGTSFGFRDAWAVGMTRDYVVAVWAGNADGEGRPGLTGVTAAAPLMFDVFDLLPRSGWFQMPVDEMEQVEICAESGYRPGENCDSTKTVWLPKGLKVEVCPWHQRIHLNENGTQRVNANCYPVSKMQHKNWFVLPPAMEYYYKPRNPMYATLPPSKPGCEDGIENMEFVYPREWNNLFIPTDLDGTPGQLIFELVHRQRNAKVFWQLDEKFLGTTSGIHQFAVRPESGWHILNVTDQLGNSLSRRFFVVNERKSIE</sequence>
<dbReference type="AlphaFoldDB" id="A0A6I6K6B4"/>
<evidence type="ECO:0000256" key="3">
    <source>
        <dbReference type="ARBA" id="ARBA00007739"/>
    </source>
</evidence>
<evidence type="ECO:0000256" key="2">
    <source>
        <dbReference type="ARBA" id="ARBA00007090"/>
    </source>
</evidence>
<name>A0A6I6K6B4_9BACT</name>
<dbReference type="PANTHER" id="PTHR32282">
    <property type="entry name" value="BINDING PROTEIN TRANSPEPTIDASE, PUTATIVE-RELATED"/>
    <property type="match status" value="1"/>
</dbReference>
<dbReference type="GO" id="GO:0009252">
    <property type="term" value="P:peptidoglycan biosynthetic process"/>
    <property type="evidence" value="ECO:0007669"/>
    <property type="project" value="InterPro"/>
</dbReference>
<comment type="similarity">
    <text evidence="2">In the C-terminal section; belongs to the transpeptidase family.</text>
</comment>
<keyword evidence="5" id="KW-0645">Protease</keyword>
<reference evidence="15 16" key="1">
    <citation type="submission" date="2019-11" db="EMBL/GenBank/DDBJ databases">
        <authorList>
            <person name="Zheng R.K."/>
            <person name="Sun C.M."/>
        </authorList>
    </citation>
    <scope>NUCLEOTIDE SEQUENCE [LARGE SCALE GENOMIC DNA]</scope>
    <source>
        <strain evidence="15 16">WC007</strain>
    </source>
</reference>
<keyword evidence="9" id="KW-0511">Multifunctional enzyme</keyword>
<keyword evidence="6" id="KW-0328">Glycosyltransferase</keyword>
<dbReference type="Pfam" id="PF00905">
    <property type="entry name" value="Transpeptidase"/>
    <property type="match status" value="1"/>
</dbReference>